<organism evidence="1">
    <name type="scientific">Lepeophtheirus salmonis</name>
    <name type="common">Salmon louse</name>
    <name type="synonym">Caligus salmonis</name>
    <dbReference type="NCBI Taxonomy" id="72036"/>
    <lineage>
        <taxon>Eukaryota</taxon>
        <taxon>Metazoa</taxon>
        <taxon>Ecdysozoa</taxon>
        <taxon>Arthropoda</taxon>
        <taxon>Crustacea</taxon>
        <taxon>Multicrustacea</taxon>
        <taxon>Hexanauplia</taxon>
        <taxon>Copepoda</taxon>
        <taxon>Siphonostomatoida</taxon>
        <taxon>Caligidae</taxon>
        <taxon>Lepeophtheirus</taxon>
    </lineage>
</organism>
<protein>
    <submittedName>
        <fullName evidence="1">Uncharacterized protein</fullName>
    </submittedName>
</protein>
<feature type="non-terminal residue" evidence="1">
    <location>
        <position position="60"/>
    </location>
</feature>
<proteinExistence type="predicted"/>
<sequence length="60" mass="7216">MYVCFSHRGRYQNSSEHTLFFKQQARNCQIILWITNILLVCSCPIRLRMKLLDEGAQRER</sequence>
<name>A0A0K2VAI9_LEPSM</name>
<dbReference type="EMBL" id="HACA01030192">
    <property type="protein sequence ID" value="CDW47553.1"/>
    <property type="molecule type" value="Transcribed_RNA"/>
</dbReference>
<accession>A0A0K2VAI9</accession>
<dbReference type="AlphaFoldDB" id="A0A0K2VAI9"/>
<reference evidence="1" key="1">
    <citation type="submission" date="2014-05" db="EMBL/GenBank/DDBJ databases">
        <authorList>
            <person name="Chronopoulou M."/>
        </authorList>
    </citation>
    <scope>NUCLEOTIDE SEQUENCE</scope>
    <source>
        <tissue evidence="1">Whole organism</tissue>
    </source>
</reference>
<evidence type="ECO:0000313" key="1">
    <source>
        <dbReference type="EMBL" id="CDW47553.1"/>
    </source>
</evidence>